<dbReference type="EMBL" id="NHYD01001946">
    <property type="protein sequence ID" value="PPQ89076.1"/>
    <property type="molecule type" value="Genomic_DNA"/>
</dbReference>
<evidence type="ECO:0000313" key="3">
    <source>
        <dbReference type="Proteomes" id="UP000283269"/>
    </source>
</evidence>
<name>A0A409XE86_PSICY</name>
<reference evidence="2 3" key="1">
    <citation type="journal article" date="2018" name="Evol. Lett.">
        <title>Horizontal gene cluster transfer increased hallucinogenic mushroom diversity.</title>
        <authorList>
            <person name="Reynolds H.T."/>
            <person name="Vijayakumar V."/>
            <person name="Gluck-Thaler E."/>
            <person name="Korotkin H.B."/>
            <person name="Matheny P.B."/>
            <person name="Slot J.C."/>
        </authorList>
    </citation>
    <scope>NUCLEOTIDE SEQUENCE [LARGE SCALE GENOMIC DNA]</scope>
    <source>
        <strain evidence="2 3">2631</strain>
    </source>
</reference>
<gene>
    <name evidence="2" type="ORF">CVT25_006448</name>
</gene>
<comment type="caution">
    <text evidence="2">The sequence shown here is derived from an EMBL/GenBank/DDBJ whole genome shotgun (WGS) entry which is preliminary data.</text>
</comment>
<dbReference type="OrthoDB" id="4085451at2759"/>
<dbReference type="InParanoid" id="A0A409XE86"/>
<protein>
    <submittedName>
        <fullName evidence="2">Uncharacterized protein</fullName>
    </submittedName>
</protein>
<evidence type="ECO:0000313" key="2">
    <source>
        <dbReference type="EMBL" id="PPQ89076.1"/>
    </source>
</evidence>
<dbReference type="AlphaFoldDB" id="A0A409XE86"/>
<dbReference type="Proteomes" id="UP000283269">
    <property type="component" value="Unassembled WGS sequence"/>
</dbReference>
<organism evidence="2 3">
    <name type="scientific">Psilocybe cyanescens</name>
    <dbReference type="NCBI Taxonomy" id="93625"/>
    <lineage>
        <taxon>Eukaryota</taxon>
        <taxon>Fungi</taxon>
        <taxon>Dikarya</taxon>
        <taxon>Basidiomycota</taxon>
        <taxon>Agaricomycotina</taxon>
        <taxon>Agaricomycetes</taxon>
        <taxon>Agaricomycetidae</taxon>
        <taxon>Agaricales</taxon>
        <taxon>Agaricineae</taxon>
        <taxon>Strophariaceae</taxon>
        <taxon>Psilocybe</taxon>
    </lineage>
</organism>
<evidence type="ECO:0000256" key="1">
    <source>
        <dbReference type="SAM" id="MobiDB-lite"/>
    </source>
</evidence>
<feature type="region of interest" description="Disordered" evidence="1">
    <location>
        <begin position="1"/>
        <end position="60"/>
    </location>
</feature>
<keyword evidence="3" id="KW-1185">Reference proteome</keyword>
<sequence length="198" mass="21519">MGNSASKAARKYPTRAPPSQPTTPHNASRATAPRSQTEPASMPLADSHRSQAIEKDGADPQFLSNLSSLGQVRVDHHMESIHVRPEASNIARLFESRARLGADLASSLSSSSTAFRPTRDQMNATALSALMDRRKSVRTKGELEQLARDFGIGHDVLERLTRFVNSPSIDKASIRPATGKSEEEGFVATAVWMEPSLK</sequence>
<feature type="compositionally biased region" description="Polar residues" evidence="1">
    <location>
        <begin position="22"/>
        <end position="39"/>
    </location>
</feature>
<accession>A0A409XE86</accession>
<feature type="compositionally biased region" description="Basic and acidic residues" evidence="1">
    <location>
        <begin position="46"/>
        <end position="58"/>
    </location>
</feature>
<proteinExistence type="predicted"/>